<dbReference type="InterPro" id="IPR050415">
    <property type="entry name" value="MRET"/>
</dbReference>
<dbReference type="GO" id="GO:0046872">
    <property type="term" value="F:metal ion binding"/>
    <property type="evidence" value="ECO:0007669"/>
    <property type="project" value="UniProtKB-KW"/>
</dbReference>
<dbReference type="Gene3D" id="2.40.30.10">
    <property type="entry name" value="Translation factors"/>
    <property type="match status" value="1"/>
</dbReference>
<dbReference type="InterPro" id="IPR013130">
    <property type="entry name" value="Fe3_Rdtase_TM_dom"/>
</dbReference>
<dbReference type="InterPro" id="IPR017938">
    <property type="entry name" value="Riboflavin_synthase-like_b-brl"/>
</dbReference>
<keyword evidence="4 13" id="KW-0812">Transmembrane</keyword>
<evidence type="ECO:0000256" key="7">
    <source>
        <dbReference type="ARBA" id="ARBA00022827"/>
    </source>
</evidence>
<comment type="caution">
    <text evidence="15">The sequence shown here is derived from an EMBL/GenBank/DDBJ whole genome shotgun (WGS) entry which is preliminary data.</text>
</comment>
<keyword evidence="6" id="KW-0479">Metal-binding</keyword>
<evidence type="ECO:0000256" key="12">
    <source>
        <dbReference type="ARBA" id="ARBA00023136"/>
    </source>
</evidence>
<dbReference type="InterPro" id="IPR039261">
    <property type="entry name" value="FNR_nucleotide-bd"/>
</dbReference>
<gene>
    <name evidence="15" type="ORF">EV189_0089</name>
</gene>
<sequence>MTVASLVVVVALWLHDRGVQDLTGSTGTLLTSSGRLLGLLASDLLLVQCLLMARIPWAERRWGQDTLARWHRVLGFTSFWTMAAHVVVITLGYDATSPKGLVAETWDLVWDYPGMLLAVAATACLVMVVVTSVRAARRRLRYESWHLLHLYAYLGVGLALPHQVWTGTDFISSPLARSYWWTLWGAAAVATLVFRVALPLGLSWRHRLEVVRVVPEGPRVVSVHLKGRRLDKLAVEAGQFLVLRFLDGEGWTRANPYSLSASPHPSLLRVTIADAGDGSARARHLRPGTRVLFEGPYGRLTLGVRDDHRRPVVLLGAGVGITPLRALLEELPPEVPATLLVRARDEDEVLFRRELETLAMQRKATVHYLLGPRAGDGSWLPRGWDPSALRRLAPHVAAADVFVCGPTAWADAAAAAAERAGTPVSRVHQERFSW</sequence>
<dbReference type="GO" id="GO:0051537">
    <property type="term" value="F:2 iron, 2 sulfur cluster binding"/>
    <property type="evidence" value="ECO:0007669"/>
    <property type="project" value="UniProtKB-KW"/>
</dbReference>
<evidence type="ECO:0000256" key="4">
    <source>
        <dbReference type="ARBA" id="ARBA00022692"/>
    </source>
</evidence>
<comment type="subcellular location">
    <subcellularLocation>
        <location evidence="2">Membrane</location>
        <topology evidence="2">Multi-pass membrane protein</topology>
    </subcellularLocation>
</comment>
<dbReference type="GO" id="GO:0016020">
    <property type="term" value="C:membrane"/>
    <property type="evidence" value="ECO:0007669"/>
    <property type="project" value="UniProtKB-SubCell"/>
</dbReference>
<evidence type="ECO:0000313" key="15">
    <source>
        <dbReference type="EMBL" id="RZS90859.1"/>
    </source>
</evidence>
<feature type="transmembrane region" description="Helical" evidence="13">
    <location>
        <begin position="34"/>
        <end position="53"/>
    </location>
</feature>
<dbReference type="AlphaFoldDB" id="A0A4V2F4X7"/>
<keyword evidence="12 13" id="KW-0472">Membrane</keyword>
<keyword evidence="11" id="KW-0411">Iron-sulfur</keyword>
<feature type="transmembrane region" description="Helical" evidence="13">
    <location>
        <begin position="148"/>
        <end position="166"/>
    </location>
</feature>
<evidence type="ECO:0000256" key="8">
    <source>
        <dbReference type="ARBA" id="ARBA00022989"/>
    </source>
</evidence>
<feature type="domain" description="FAD-binding FR-type" evidence="14">
    <location>
        <begin position="203"/>
        <end position="303"/>
    </location>
</feature>
<dbReference type="Pfam" id="PF00175">
    <property type="entry name" value="NAD_binding_1"/>
    <property type="match status" value="1"/>
</dbReference>
<evidence type="ECO:0000256" key="3">
    <source>
        <dbReference type="ARBA" id="ARBA00022630"/>
    </source>
</evidence>
<feature type="transmembrane region" description="Helical" evidence="13">
    <location>
        <begin position="73"/>
        <end position="93"/>
    </location>
</feature>
<accession>A0A4V2F4X7</accession>
<dbReference type="SUPFAM" id="SSF63380">
    <property type="entry name" value="Riboflavin synthase domain-like"/>
    <property type="match status" value="1"/>
</dbReference>
<feature type="transmembrane region" description="Helical" evidence="13">
    <location>
        <begin position="178"/>
        <end position="198"/>
    </location>
</feature>
<reference evidence="15 16" key="1">
    <citation type="submission" date="2019-02" db="EMBL/GenBank/DDBJ databases">
        <title>Genomic Encyclopedia of Type Strains, Phase IV (KMG-IV): sequencing the most valuable type-strain genomes for metagenomic binning, comparative biology and taxonomic classification.</title>
        <authorList>
            <person name="Goeker M."/>
        </authorList>
    </citation>
    <scope>NUCLEOTIDE SEQUENCE [LARGE SCALE GENOMIC DNA]</scope>
    <source>
        <strain evidence="15 16">DSM 45622</strain>
    </source>
</reference>
<protein>
    <submittedName>
        <fullName evidence="15">Putative ferric reductase</fullName>
    </submittedName>
</protein>
<dbReference type="Proteomes" id="UP000293638">
    <property type="component" value="Unassembled WGS sequence"/>
</dbReference>
<keyword evidence="5" id="KW-0001">2Fe-2S</keyword>
<dbReference type="SUPFAM" id="SSF52343">
    <property type="entry name" value="Ferredoxin reductase-like, C-terminal NADP-linked domain"/>
    <property type="match status" value="1"/>
</dbReference>
<evidence type="ECO:0000259" key="14">
    <source>
        <dbReference type="PROSITE" id="PS51384"/>
    </source>
</evidence>
<evidence type="ECO:0000313" key="16">
    <source>
        <dbReference type="Proteomes" id="UP000293638"/>
    </source>
</evidence>
<evidence type="ECO:0000256" key="13">
    <source>
        <dbReference type="SAM" id="Phobius"/>
    </source>
</evidence>
<dbReference type="PANTHER" id="PTHR47354:SF8">
    <property type="entry name" value="1,2-PHENYLACETYL-COA EPOXIDASE, SUBUNIT E"/>
    <property type="match status" value="1"/>
</dbReference>
<dbReference type="InterPro" id="IPR001433">
    <property type="entry name" value="OxRdtase_FAD/NAD-bd"/>
</dbReference>
<name>A0A4V2F4X7_9ACTN</name>
<comment type="cofactor">
    <cofactor evidence="1">
        <name>FAD</name>
        <dbReference type="ChEBI" id="CHEBI:57692"/>
    </cofactor>
</comment>
<dbReference type="Pfam" id="PF01794">
    <property type="entry name" value="Ferric_reduct"/>
    <property type="match status" value="1"/>
</dbReference>
<evidence type="ECO:0000256" key="5">
    <source>
        <dbReference type="ARBA" id="ARBA00022714"/>
    </source>
</evidence>
<keyword evidence="16" id="KW-1185">Reference proteome</keyword>
<proteinExistence type="predicted"/>
<evidence type="ECO:0000256" key="1">
    <source>
        <dbReference type="ARBA" id="ARBA00001974"/>
    </source>
</evidence>
<evidence type="ECO:0000256" key="9">
    <source>
        <dbReference type="ARBA" id="ARBA00023002"/>
    </source>
</evidence>
<keyword evidence="9" id="KW-0560">Oxidoreductase</keyword>
<feature type="transmembrane region" description="Helical" evidence="13">
    <location>
        <begin position="113"/>
        <end position="136"/>
    </location>
</feature>
<keyword evidence="7" id="KW-0274">FAD</keyword>
<keyword evidence="10" id="KW-0408">Iron</keyword>
<organism evidence="15 16">
    <name type="scientific">Motilibacter rhizosphaerae</name>
    <dbReference type="NCBI Taxonomy" id="598652"/>
    <lineage>
        <taxon>Bacteria</taxon>
        <taxon>Bacillati</taxon>
        <taxon>Actinomycetota</taxon>
        <taxon>Actinomycetes</taxon>
        <taxon>Motilibacterales</taxon>
        <taxon>Motilibacteraceae</taxon>
        <taxon>Motilibacter</taxon>
    </lineage>
</organism>
<dbReference type="Gene3D" id="3.40.50.80">
    <property type="entry name" value="Nucleotide-binding domain of ferredoxin-NADP reductase (FNR) module"/>
    <property type="match status" value="1"/>
</dbReference>
<dbReference type="EMBL" id="SGXD01000001">
    <property type="protein sequence ID" value="RZS90859.1"/>
    <property type="molecule type" value="Genomic_DNA"/>
</dbReference>
<dbReference type="GO" id="GO:0016491">
    <property type="term" value="F:oxidoreductase activity"/>
    <property type="evidence" value="ECO:0007669"/>
    <property type="project" value="UniProtKB-KW"/>
</dbReference>
<keyword evidence="8 13" id="KW-1133">Transmembrane helix</keyword>
<evidence type="ECO:0000256" key="2">
    <source>
        <dbReference type="ARBA" id="ARBA00004141"/>
    </source>
</evidence>
<evidence type="ECO:0000256" key="11">
    <source>
        <dbReference type="ARBA" id="ARBA00023014"/>
    </source>
</evidence>
<dbReference type="PANTHER" id="PTHR47354">
    <property type="entry name" value="NADH OXIDOREDUCTASE HCR"/>
    <property type="match status" value="1"/>
</dbReference>
<dbReference type="PROSITE" id="PS51384">
    <property type="entry name" value="FAD_FR"/>
    <property type="match status" value="1"/>
</dbReference>
<evidence type="ECO:0000256" key="6">
    <source>
        <dbReference type="ARBA" id="ARBA00022723"/>
    </source>
</evidence>
<keyword evidence="3" id="KW-0285">Flavoprotein</keyword>
<dbReference type="InterPro" id="IPR017927">
    <property type="entry name" value="FAD-bd_FR_type"/>
</dbReference>
<evidence type="ECO:0000256" key="10">
    <source>
        <dbReference type="ARBA" id="ARBA00023004"/>
    </source>
</evidence>
<dbReference type="GO" id="GO:0050660">
    <property type="term" value="F:flavin adenine dinucleotide binding"/>
    <property type="evidence" value="ECO:0007669"/>
    <property type="project" value="TreeGrafter"/>
</dbReference>